<comment type="caution">
    <text evidence="2">The sequence shown here is derived from an EMBL/GenBank/DDBJ whole genome shotgun (WGS) entry which is preliminary data.</text>
</comment>
<dbReference type="Proteomes" id="UP000824070">
    <property type="component" value="Unassembled WGS sequence"/>
</dbReference>
<evidence type="ECO:0000256" key="1">
    <source>
        <dbReference type="SAM" id="Phobius"/>
    </source>
</evidence>
<evidence type="ECO:0000313" key="2">
    <source>
        <dbReference type="EMBL" id="HIU45432.1"/>
    </source>
</evidence>
<protein>
    <submittedName>
        <fullName evidence="2">Uncharacterized protein</fullName>
    </submittedName>
</protein>
<sequence length="79" mass="8716">MEEELREAKTMRLLFVLVAAGLAAMGSWKYFTGGGFPDLGGYVCLGLLAFLLGESRYRDKKKSLEDAYSGDTDREDDGI</sequence>
<organism evidence="2 3">
    <name type="scientific">Candidatus Alloenteromonas pullicola</name>
    <dbReference type="NCBI Taxonomy" id="2840784"/>
    <lineage>
        <taxon>Bacteria</taxon>
        <taxon>Bacillati</taxon>
        <taxon>Bacillota</taxon>
        <taxon>Bacillota incertae sedis</taxon>
        <taxon>Candidatus Alloenteromonas</taxon>
    </lineage>
</organism>
<keyword evidence="1" id="KW-0472">Membrane</keyword>
<gene>
    <name evidence="2" type="ORF">IAC52_03955</name>
</gene>
<reference evidence="2" key="2">
    <citation type="journal article" date="2021" name="PeerJ">
        <title>Extensive microbial diversity within the chicken gut microbiome revealed by metagenomics and culture.</title>
        <authorList>
            <person name="Gilroy R."/>
            <person name="Ravi A."/>
            <person name="Getino M."/>
            <person name="Pursley I."/>
            <person name="Horton D.L."/>
            <person name="Alikhan N.F."/>
            <person name="Baker D."/>
            <person name="Gharbi K."/>
            <person name="Hall N."/>
            <person name="Watson M."/>
            <person name="Adriaenssens E.M."/>
            <person name="Foster-Nyarko E."/>
            <person name="Jarju S."/>
            <person name="Secka A."/>
            <person name="Antonio M."/>
            <person name="Oren A."/>
            <person name="Chaudhuri R.R."/>
            <person name="La Ragione R."/>
            <person name="Hildebrand F."/>
            <person name="Pallen M.J."/>
        </authorList>
    </citation>
    <scope>NUCLEOTIDE SEQUENCE</scope>
    <source>
        <strain evidence="2">ChiGjej1B1-22543</strain>
    </source>
</reference>
<evidence type="ECO:0000313" key="3">
    <source>
        <dbReference type="Proteomes" id="UP000824070"/>
    </source>
</evidence>
<keyword evidence="1" id="KW-1133">Transmembrane helix</keyword>
<feature type="transmembrane region" description="Helical" evidence="1">
    <location>
        <begin position="12"/>
        <end position="30"/>
    </location>
</feature>
<proteinExistence type="predicted"/>
<dbReference type="EMBL" id="DVMV01000028">
    <property type="protein sequence ID" value="HIU45432.1"/>
    <property type="molecule type" value="Genomic_DNA"/>
</dbReference>
<feature type="transmembrane region" description="Helical" evidence="1">
    <location>
        <begin position="36"/>
        <end position="53"/>
    </location>
</feature>
<name>A0A9D1LP55_9FIRM</name>
<keyword evidence="1" id="KW-0812">Transmembrane</keyword>
<accession>A0A9D1LP55</accession>
<reference evidence="2" key="1">
    <citation type="submission" date="2020-10" db="EMBL/GenBank/DDBJ databases">
        <authorList>
            <person name="Gilroy R."/>
        </authorList>
    </citation>
    <scope>NUCLEOTIDE SEQUENCE</scope>
    <source>
        <strain evidence="2">ChiGjej1B1-22543</strain>
    </source>
</reference>
<dbReference type="AlphaFoldDB" id="A0A9D1LP55"/>